<keyword evidence="1" id="KW-0326">Glycosidase</keyword>
<keyword evidence="2" id="KW-1185">Reference proteome</keyword>
<accession>A0A9Q8Q7F1</accession>
<dbReference type="EC" id="3.2.1.143" evidence="1"/>
<dbReference type="GeneID" id="72062433"/>
<dbReference type="GO" id="GO:0004649">
    <property type="term" value="F:poly(ADP-ribose) glycohydrolase activity"/>
    <property type="evidence" value="ECO:0007669"/>
    <property type="project" value="UniProtKB-EC"/>
</dbReference>
<dbReference type="EMBL" id="CP086354">
    <property type="protein sequence ID" value="UNI13753.1"/>
    <property type="molecule type" value="Genomic_DNA"/>
</dbReference>
<dbReference type="KEGG" id="ptkz:JDV02_000468"/>
<dbReference type="RefSeq" id="XP_047837234.1">
    <property type="nucleotide sequence ID" value="XM_047981276.1"/>
</dbReference>
<proteinExistence type="predicted"/>
<dbReference type="AlphaFoldDB" id="A0A9Q8Q7F1"/>
<name>A0A9Q8Q7F1_9HYPO</name>
<keyword evidence="1" id="KW-0378">Hydrolase</keyword>
<evidence type="ECO:0000313" key="2">
    <source>
        <dbReference type="Proteomes" id="UP000829364"/>
    </source>
</evidence>
<dbReference type="Proteomes" id="UP000829364">
    <property type="component" value="Chromosome 1"/>
</dbReference>
<reference evidence="1" key="1">
    <citation type="submission" date="2021-11" db="EMBL/GenBank/DDBJ databases">
        <title>Purpureocillium_takamizusanense_genome.</title>
        <authorList>
            <person name="Nguyen N.-H."/>
        </authorList>
    </citation>
    <scope>NUCLEOTIDE SEQUENCE</scope>
    <source>
        <strain evidence="1">PT3</strain>
    </source>
</reference>
<gene>
    <name evidence="1" type="ORF">JDV02_000468</name>
</gene>
<protein>
    <submittedName>
        <fullName evidence="1">Poly(ADP-ribose) glycohydrolase</fullName>
        <ecNumber evidence="1">3.2.1.143</ecNumber>
    </submittedName>
</protein>
<evidence type="ECO:0000313" key="1">
    <source>
        <dbReference type="EMBL" id="UNI13753.1"/>
    </source>
</evidence>
<dbReference type="OrthoDB" id="1937899at2759"/>
<sequence length="172" mass="19568">MTPDLFPEHRLPILKTETTGYSRDQADCLVPHQPWCNLRPPPWHKELFDFGIWYGSSQRHLKAVAMYLNALLRFFEQYGDLEGDVVELSVPYILHVFDRLAQLMPQDWQGCALSIANAIRAEAYSTKQQELHSQCAESAVVVSANKDIGFGQTATQEETLSGISRRLAQRSF</sequence>
<organism evidence="1 2">
    <name type="scientific">Purpureocillium takamizusanense</name>
    <dbReference type="NCBI Taxonomy" id="2060973"/>
    <lineage>
        <taxon>Eukaryota</taxon>
        <taxon>Fungi</taxon>
        <taxon>Dikarya</taxon>
        <taxon>Ascomycota</taxon>
        <taxon>Pezizomycotina</taxon>
        <taxon>Sordariomycetes</taxon>
        <taxon>Hypocreomycetidae</taxon>
        <taxon>Hypocreales</taxon>
        <taxon>Ophiocordycipitaceae</taxon>
        <taxon>Purpureocillium</taxon>
    </lineage>
</organism>